<gene>
    <name evidence="3" type="ORF">TrCOL_g8476</name>
</gene>
<feature type="region of interest" description="Disordered" evidence="1">
    <location>
        <begin position="1"/>
        <end position="25"/>
    </location>
</feature>
<evidence type="ECO:0000313" key="3">
    <source>
        <dbReference type="EMBL" id="GMI31334.1"/>
    </source>
</evidence>
<feature type="compositionally biased region" description="Acidic residues" evidence="1">
    <location>
        <begin position="70"/>
        <end position="83"/>
    </location>
</feature>
<dbReference type="AlphaFoldDB" id="A0A9W7G2U6"/>
<comment type="caution">
    <text evidence="3">The sequence shown here is derived from an EMBL/GenBank/DDBJ whole genome shotgun (WGS) entry which is preliminary data.</text>
</comment>
<proteinExistence type="predicted"/>
<dbReference type="EMBL" id="BRYA01000739">
    <property type="protein sequence ID" value="GMI31334.1"/>
    <property type="molecule type" value="Genomic_DNA"/>
</dbReference>
<dbReference type="Proteomes" id="UP001165065">
    <property type="component" value="Unassembled WGS sequence"/>
</dbReference>
<organism evidence="3 4">
    <name type="scientific">Triparma columacea</name>
    <dbReference type="NCBI Taxonomy" id="722753"/>
    <lineage>
        <taxon>Eukaryota</taxon>
        <taxon>Sar</taxon>
        <taxon>Stramenopiles</taxon>
        <taxon>Ochrophyta</taxon>
        <taxon>Bolidophyceae</taxon>
        <taxon>Parmales</taxon>
        <taxon>Triparmaceae</taxon>
        <taxon>Triparma</taxon>
    </lineage>
</organism>
<feature type="compositionally biased region" description="Polar residues" evidence="1">
    <location>
        <begin position="1"/>
        <end position="18"/>
    </location>
</feature>
<keyword evidence="4" id="KW-1185">Reference proteome</keyword>
<accession>A0A9W7G2U6</accession>
<protein>
    <submittedName>
        <fullName evidence="3">Uncharacterized protein</fullName>
    </submittedName>
</protein>
<feature type="transmembrane region" description="Helical" evidence="2">
    <location>
        <begin position="34"/>
        <end position="57"/>
    </location>
</feature>
<name>A0A9W7G2U6_9STRA</name>
<sequence>MPPNTTYISPNSTSSDSPVANKGHVSSDKAGGEFVVYFLLFMFVVLACIIKVTALKLRRDLSDYQRLANDDEEDEEEGGDDDEGKVGEREEQVEQVEMVRMGLKSTASSGALREEAVE</sequence>
<keyword evidence="2" id="KW-1133">Transmembrane helix</keyword>
<feature type="region of interest" description="Disordered" evidence="1">
    <location>
        <begin position="65"/>
        <end position="118"/>
    </location>
</feature>
<evidence type="ECO:0000256" key="2">
    <source>
        <dbReference type="SAM" id="Phobius"/>
    </source>
</evidence>
<keyword evidence="2" id="KW-0472">Membrane</keyword>
<evidence type="ECO:0000256" key="1">
    <source>
        <dbReference type="SAM" id="MobiDB-lite"/>
    </source>
</evidence>
<evidence type="ECO:0000313" key="4">
    <source>
        <dbReference type="Proteomes" id="UP001165065"/>
    </source>
</evidence>
<keyword evidence="2" id="KW-0812">Transmembrane</keyword>
<reference evidence="4" key="1">
    <citation type="journal article" date="2023" name="Commun. Biol.">
        <title>Genome analysis of Parmales, the sister group of diatoms, reveals the evolutionary specialization of diatoms from phago-mixotrophs to photoautotrophs.</title>
        <authorList>
            <person name="Ban H."/>
            <person name="Sato S."/>
            <person name="Yoshikawa S."/>
            <person name="Yamada K."/>
            <person name="Nakamura Y."/>
            <person name="Ichinomiya M."/>
            <person name="Sato N."/>
            <person name="Blanc-Mathieu R."/>
            <person name="Endo H."/>
            <person name="Kuwata A."/>
            <person name="Ogata H."/>
        </authorList>
    </citation>
    <scope>NUCLEOTIDE SEQUENCE [LARGE SCALE GENOMIC DNA]</scope>
</reference>